<evidence type="ECO:0000313" key="3">
    <source>
        <dbReference type="Proteomes" id="UP000830671"/>
    </source>
</evidence>
<dbReference type="RefSeq" id="XP_049139154.1">
    <property type="nucleotide sequence ID" value="XM_049282011.1"/>
</dbReference>
<dbReference type="KEGG" id="clup:CLUP02_02983"/>
<accession>A0A9Q8SID1</accession>
<organism evidence="2 3">
    <name type="scientific">Colletotrichum lupini</name>
    <dbReference type="NCBI Taxonomy" id="145971"/>
    <lineage>
        <taxon>Eukaryota</taxon>
        <taxon>Fungi</taxon>
        <taxon>Dikarya</taxon>
        <taxon>Ascomycota</taxon>
        <taxon>Pezizomycotina</taxon>
        <taxon>Sordariomycetes</taxon>
        <taxon>Hypocreomycetidae</taxon>
        <taxon>Glomerellales</taxon>
        <taxon>Glomerellaceae</taxon>
        <taxon>Colletotrichum</taxon>
        <taxon>Colletotrichum acutatum species complex</taxon>
    </lineage>
</organism>
<dbReference type="Proteomes" id="UP000830671">
    <property type="component" value="Chromosome 2"/>
</dbReference>
<reference evidence="2" key="1">
    <citation type="journal article" date="2021" name="Mol. Plant Microbe Interact.">
        <title>Complete Genome Sequence of the Plant-Pathogenic Fungus Colletotrichum lupini.</title>
        <authorList>
            <person name="Baroncelli R."/>
            <person name="Pensec F."/>
            <person name="Da Lio D."/>
            <person name="Boufleur T."/>
            <person name="Vicente I."/>
            <person name="Sarrocco S."/>
            <person name="Picot A."/>
            <person name="Baraldi E."/>
            <person name="Sukno S."/>
            <person name="Thon M."/>
            <person name="Le Floch G."/>
        </authorList>
    </citation>
    <scope>NUCLEOTIDE SEQUENCE</scope>
    <source>
        <strain evidence="2">IMI 504893</strain>
    </source>
</reference>
<dbReference type="AlphaFoldDB" id="A0A9Q8SID1"/>
<feature type="compositionally biased region" description="Pro residues" evidence="1">
    <location>
        <begin position="158"/>
        <end position="171"/>
    </location>
</feature>
<feature type="compositionally biased region" description="Basic and acidic residues" evidence="1">
    <location>
        <begin position="108"/>
        <end position="122"/>
    </location>
</feature>
<sequence length="205" mass="22558">MDSPTTGDWKPAGDPDHRTLIVMGVEEGQQSRQKGHHLARSQTPNSAHAEDQNCQHPTGRRLFFSFSRLCSIAGPGLSSRQQGQPAARLYVTVHIWSCGELCVGTGESPERREKYREGHGESQGRQVSRPKQDHSEVLPCSLVSELFAPLGLFPESCPPPFPSLPSNPPAPHSAITRQADIGPKVQTERTIPKAPRPRHNRGKQE</sequence>
<feature type="region of interest" description="Disordered" evidence="1">
    <location>
        <begin position="27"/>
        <end position="54"/>
    </location>
</feature>
<dbReference type="EMBL" id="CP019474">
    <property type="protein sequence ID" value="UQC77515.1"/>
    <property type="molecule type" value="Genomic_DNA"/>
</dbReference>
<name>A0A9Q8SID1_9PEZI</name>
<proteinExistence type="predicted"/>
<protein>
    <submittedName>
        <fullName evidence="2">Uncharacterized protein</fullName>
    </submittedName>
</protein>
<feature type="region of interest" description="Disordered" evidence="1">
    <location>
        <begin position="105"/>
        <end position="133"/>
    </location>
</feature>
<evidence type="ECO:0000256" key="1">
    <source>
        <dbReference type="SAM" id="MobiDB-lite"/>
    </source>
</evidence>
<keyword evidence="3" id="KW-1185">Reference proteome</keyword>
<feature type="region of interest" description="Disordered" evidence="1">
    <location>
        <begin position="158"/>
        <end position="205"/>
    </location>
</feature>
<evidence type="ECO:0000313" key="2">
    <source>
        <dbReference type="EMBL" id="UQC77515.1"/>
    </source>
</evidence>
<feature type="compositionally biased region" description="Basic residues" evidence="1">
    <location>
        <begin position="195"/>
        <end position="205"/>
    </location>
</feature>
<dbReference type="GeneID" id="73337021"/>
<gene>
    <name evidence="2" type="ORF">CLUP02_02983</name>
</gene>